<dbReference type="EMBL" id="NHTK01005582">
    <property type="protein sequence ID" value="PPQ76349.1"/>
    <property type="molecule type" value="Genomic_DNA"/>
</dbReference>
<evidence type="ECO:0000256" key="2">
    <source>
        <dbReference type="SAM" id="MobiDB-lite"/>
    </source>
</evidence>
<comment type="caution">
    <text evidence="3">The sequence shown here is derived from an EMBL/GenBank/DDBJ whole genome shotgun (WGS) entry which is preliminary data.</text>
</comment>
<reference evidence="3 4" key="1">
    <citation type="journal article" date="2018" name="Evol. Lett.">
        <title>Horizontal gene cluster transfer increased hallucinogenic mushroom diversity.</title>
        <authorList>
            <person name="Reynolds H.T."/>
            <person name="Vijayakumar V."/>
            <person name="Gluck-Thaler E."/>
            <person name="Korotkin H.B."/>
            <person name="Matheny P.B."/>
            <person name="Slot J.C."/>
        </authorList>
    </citation>
    <scope>NUCLEOTIDE SEQUENCE [LARGE SCALE GENOMIC DNA]</scope>
    <source>
        <strain evidence="3 4">2629</strain>
    </source>
</reference>
<dbReference type="STRING" id="181874.A0A409WCX7"/>
<dbReference type="SUPFAM" id="SSF51004">
    <property type="entry name" value="C-terminal (heme d1) domain of cytochrome cd1-nitrite reductase"/>
    <property type="match status" value="1"/>
</dbReference>
<dbReference type="PANTHER" id="PTHR30344">
    <property type="entry name" value="6-PHOSPHOGLUCONOLACTONASE-RELATED"/>
    <property type="match status" value="1"/>
</dbReference>
<dbReference type="Gene3D" id="2.130.10.10">
    <property type="entry name" value="YVTN repeat-like/Quinoprotein amine dehydrogenase"/>
    <property type="match status" value="1"/>
</dbReference>
<accession>A0A409WCX7</accession>
<organism evidence="3 4">
    <name type="scientific">Panaeolus cyanescens</name>
    <dbReference type="NCBI Taxonomy" id="181874"/>
    <lineage>
        <taxon>Eukaryota</taxon>
        <taxon>Fungi</taxon>
        <taxon>Dikarya</taxon>
        <taxon>Basidiomycota</taxon>
        <taxon>Agaricomycotina</taxon>
        <taxon>Agaricomycetes</taxon>
        <taxon>Agaricomycetidae</taxon>
        <taxon>Agaricales</taxon>
        <taxon>Agaricineae</taxon>
        <taxon>Galeropsidaceae</taxon>
        <taxon>Panaeolus</taxon>
    </lineage>
</organism>
<dbReference type="GO" id="GO:0017057">
    <property type="term" value="F:6-phosphogluconolactonase activity"/>
    <property type="evidence" value="ECO:0007669"/>
    <property type="project" value="TreeGrafter"/>
</dbReference>
<evidence type="ECO:0000313" key="3">
    <source>
        <dbReference type="EMBL" id="PPQ76349.1"/>
    </source>
</evidence>
<comment type="similarity">
    <text evidence="1">Belongs to the cycloisomerase 2 family.</text>
</comment>
<feature type="region of interest" description="Disordered" evidence="2">
    <location>
        <begin position="125"/>
        <end position="144"/>
    </location>
</feature>
<keyword evidence="4" id="KW-1185">Reference proteome</keyword>
<evidence type="ECO:0000313" key="4">
    <source>
        <dbReference type="Proteomes" id="UP000284842"/>
    </source>
</evidence>
<dbReference type="AlphaFoldDB" id="A0A409WCX7"/>
<dbReference type="InterPro" id="IPR015943">
    <property type="entry name" value="WD40/YVTN_repeat-like_dom_sf"/>
</dbReference>
<dbReference type="InterPro" id="IPR011048">
    <property type="entry name" value="Haem_d1_sf"/>
</dbReference>
<dbReference type="InterPro" id="IPR019405">
    <property type="entry name" value="Lactonase_7-beta_prop"/>
</dbReference>
<name>A0A409WCX7_9AGAR</name>
<dbReference type="PANTHER" id="PTHR30344:SF7">
    <property type="entry name" value="DUF2415 DOMAIN-CONTAINING PROTEIN"/>
    <property type="match status" value="1"/>
</dbReference>
<dbReference type="Proteomes" id="UP000284842">
    <property type="component" value="Unassembled WGS sequence"/>
</dbReference>
<evidence type="ECO:0000256" key="1">
    <source>
        <dbReference type="ARBA" id="ARBA00005564"/>
    </source>
</evidence>
<dbReference type="InParanoid" id="A0A409WCX7"/>
<proteinExistence type="inferred from homology"/>
<dbReference type="InterPro" id="IPR050282">
    <property type="entry name" value="Cycloisomerase_2"/>
</dbReference>
<protein>
    <recommendedName>
        <fullName evidence="5">Isomerase YbhE</fullName>
    </recommendedName>
</protein>
<evidence type="ECO:0008006" key="5">
    <source>
        <dbReference type="Google" id="ProtNLM"/>
    </source>
</evidence>
<dbReference type="OrthoDB" id="9972196at2759"/>
<sequence length="358" mass="38445">MVHHILVASYTNDIVTLTFDPESRSLSVTSSLEVGFHPSWITSNAEHHPGLVWTGLEQPEGKVLALKYDEAGKLEKLGEADSAGHSPCSLLALKDEIIVANYMSGTVGSLAVSPVKPGVLPATTRSVQLSGTGPNKERQEGSHPHQVVYHEAYEELLVPDLGADAVYRLKKSPKDGSWKLAGHIGFEAGGGPRHVVVYDNSLFTLLELKSKVVKHTFPPLPELPKFVKSTATMSNPPPVPNDMLAAEIVIPEPNSTFGTPYLYLSNRNDPSEEGDIVSIFSVETESADGEALTLIKEVRTGLKHVRGMVFGGADDRFVIVGGANGGGVKVFERVEGGRDLKFVVGCEDVKGATGFVWL</sequence>
<dbReference type="Pfam" id="PF10282">
    <property type="entry name" value="Lactonase"/>
    <property type="match status" value="1"/>
</dbReference>
<gene>
    <name evidence="3" type="ORF">CVT24_008118</name>
</gene>